<feature type="transmembrane region" description="Helical" evidence="1">
    <location>
        <begin position="266"/>
        <end position="282"/>
    </location>
</feature>
<proteinExistence type="predicted"/>
<dbReference type="InterPro" id="IPR011990">
    <property type="entry name" value="TPR-like_helical_dom_sf"/>
</dbReference>
<gene>
    <name evidence="3" type="ORF">SGQ83_00950</name>
</gene>
<evidence type="ECO:0000259" key="2">
    <source>
        <dbReference type="Pfam" id="PF19919"/>
    </source>
</evidence>
<dbReference type="Gene3D" id="1.25.40.10">
    <property type="entry name" value="Tetratricopeptide repeat domain"/>
    <property type="match status" value="1"/>
</dbReference>
<dbReference type="EMBL" id="JAWXVI010000001">
    <property type="protein sequence ID" value="MDX6187904.1"/>
    <property type="molecule type" value="Genomic_DNA"/>
</dbReference>
<dbReference type="InterPro" id="IPR045551">
    <property type="entry name" value="bpX3"/>
</dbReference>
<feature type="domain" description="MoxR-vWA-beta-propeller ternary system" evidence="2">
    <location>
        <begin position="2"/>
        <end position="169"/>
    </location>
</feature>
<reference evidence="3 4" key="1">
    <citation type="submission" date="2023-11" db="EMBL/GenBank/DDBJ databases">
        <title>Unpublished Manusciprt.</title>
        <authorList>
            <person name="Saticioglu I.B."/>
            <person name="Ay H."/>
            <person name="Ajmi N."/>
            <person name="Altun S."/>
            <person name="Duman M."/>
        </authorList>
    </citation>
    <scope>NUCLEOTIDE SEQUENCE [LARGE SCALE GENOMIC DNA]</scope>
    <source>
        <strain evidence="3 4">Fl-318</strain>
    </source>
</reference>
<keyword evidence="1" id="KW-0812">Transmembrane</keyword>
<evidence type="ECO:0000256" key="1">
    <source>
        <dbReference type="SAM" id="Phobius"/>
    </source>
</evidence>
<organism evidence="3 4">
    <name type="scientific">Flavobacterium cupriresistens</name>
    <dbReference type="NCBI Taxonomy" id="2893885"/>
    <lineage>
        <taxon>Bacteria</taxon>
        <taxon>Pseudomonadati</taxon>
        <taxon>Bacteroidota</taxon>
        <taxon>Flavobacteriia</taxon>
        <taxon>Flavobacteriales</taxon>
        <taxon>Flavobacteriaceae</taxon>
        <taxon>Flavobacterium</taxon>
    </lineage>
</organism>
<accession>A0ABU4R5P6</accession>
<keyword evidence="1" id="KW-0472">Membrane</keyword>
<evidence type="ECO:0000313" key="4">
    <source>
        <dbReference type="Proteomes" id="UP001273350"/>
    </source>
</evidence>
<sequence length="587" mass="67605">MEFKLKMQATNSFPREGIIIKSKSISFWLQEIQQMGLSLETIKVFPVPGTVANELYGCIVFFNAAVGTIKDIGKNNFCQLIEDKLFIPEHTTVLPKLVKEEWKTLFSEKYHLLHPEIGFVALEDELVWSDFLKRPNEVAVEVLEPRKSVAIPRMISSLRIEVDKEELLKEIENPLSEEERIEKLPFNLKKLMNGNNREMDKFLAYLEKNPEMAMKLGIPLDTIGSERGGNLANYFFSPGHESRLNFEWLGRFFNESSGGDSNGTGFFRYGFVLVFVILFRSCKGAELRDNFPSILVFIGVVIFVILMISFWSGFQRKSSNSGGGSALVDSARFSTLQSKYEKLAEDFVRRKEYEKAAHIYLKLLKRNDKAAIVLEEGKLYREAGAVYLKYLQNKKKAAECYEKGCVYKEALALYKELNEHEKVGDLYAILKNKEEADKNYYNVVGFYKTNYQYLKAALVCKNKIGNSTEAQDLLLEGWRSEKDASNCLNNYFATIKVEKLSDAITAVYKKEVTDKNKEKFLETLKHEFAKDKILEDITRSIAYEIVADRIDENPEIASQLIHFNKTNNSMVKDVMKFKWKKRNRTKD</sequence>
<keyword evidence="1" id="KW-1133">Transmembrane helix</keyword>
<keyword evidence="4" id="KW-1185">Reference proteome</keyword>
<dbReference type="Pfam" id="PF19919">
    <property type="entry name" value="bpX3"/>
    <property type="match status" value="1"/>
</dbReference>
<dbReference type="SUPFAM" id="SSF48452">
    <property type="entry name" value="TPR-like"/>
    <property type="match status" value="1"/>
</dbReference>
<feature type="transmembrane region" description="Helical" evidence="1">
    <location>
        <begin position="294"/>
        <end position="314"/>
    </location>
</feature>
<protein>
    <recommendedName>
        <fullName evidence="2">MoxR-vWA-beta-propeller ternary system domain-containing protein</fullName>
    </recommendedName>
</protein>
<name>A0ABU4R5P6_9FLAO</name>
<dbReference type="Proteomes" id="UP001273350">
    <property type="component" value="Unassembled WGS sequence"/>
</dbReference>
<comment type="caution">
    <text evidence="3">The sequence shown here is derived from an EMBL/GenBank/DDBJ whole genome shotgun (WGS) entry which is preliminary data.</text>
</comment>
<dbReference type="RefSeq" id="WP_230002672.1">
    <property type="nucleotide sequence ID" value="NZ_CP087134.1"/>
</dbReference>
<evidence type="ECO:0000313" key="3">
    <source>
        <dbReference type="EMBL" id="MDX6187904.1"/>
    </source>
</evidence>